<keyword evidence="2" id="KW-1185">Reference proteome</keyword>
<gene>
    <name evidence="1" type="ORF">TWF730_003674</name>
</gene>
<proteinExistence type="predicted"/>
<name>A0AAV9U3K5_9PEZI</name>
<evidence type="ECO:0000313" key="1">
    <source>
        <dbReference type="EMBL" id="KAK6334460.1"/>
    </source>
</evidence>
<dbReference type="EMBL" id="JAVHNS010000015">
    <property type="protein sequence ID" value="KAK6334460.1"/>
    <property type="molecule type" value="Genomic_DNA"/>
</dbReference>
<dbReference type="Proteomes" id="UP001373714">
    <property type="component" value="Unassembled WGS sequence"/>
</dbReference>
<protein>
    <submittedName>
        <fullName evidence="1">Uncharacterized protein</fullName>
    </submittedName>
</protein>
<reference evidence="1 2" key="1">
    <citation type="submission" date="2019-10" db="EMBL/GenBank/DDBJ databases">
        <authorList>
            <person name="Palmer J.M."/>
        </authorList>
    </citation>
    <scope>NUCLEOTIDE SEQUENCE [LARGE SCALE GENOMIC DNA]</scope>
    <source>
        <strain evidence="1 2">TWF730</strain>
    </source>
</reference>
<organism evidence="1 2">
    <name type="scientific">Orbilia blumenaviensis</name>
    <dbReference type="NCBI Taxonomy" id="1796055"/>
    <lineage>
        <taxon>Eukaryota</taxon>
        <taxon>Fungi</taxon>
        <taxon>Dikarya</taxon>
        <taxon>Ascomycota</taxon>
        <taxon>Pezizomycotina</taxon>
        <taxon>Orbiliomycetes</taxon>
        <taxon>Orbiliales</taxon>
        <taxon>Orbiliaceae</taxon>
        <taxon>Orbilia</taxon>
    </lineage>
</organism>
<accession>A0AAV9U3K5</accession>
<dbReference type="AlphaFoldDB" id="A0AAV9U3K5"/>
<sequence>MCYRLYYFKLCRHEDAQLNPHGCRYMQSQVSSSSNYTSRYRHRYSSYYADQQPVCLNSDSEKVVYDYCDACYQYYSGQIDYARCRALVASARSRVARVVEAFGELGCRY</sequence>
<evidence type="ECO:0000313" key="2">
    <source>
        <dbReference type="Proteomes" id="UP001373714"/>
    </source>
</evidence>
<comment type="caution">
    <text evidence="1">The sequence shown here is derived from an EMBL/GenBank/DDBJ whole genome shotgun (WGS) entry which is preliminary data.</text>
</comment>